<sequence>MGGKRGEATPMSHRGAVMASPSVFLLGLSSFLYIISLSAGNFLKDVDIIFGDGRAKIIDDGDLLSLSLDKFSGSGFGSKKEYLIGRFDVDIKLIPGNSAGTVTTFYLTSPWKANHDEIDFEFLGNLSGNPYVVQTNIYINGEGNREQQVFLWFDPTKDFHTYSIIWSPRRIVFMVDEIPIREFKNHGSRDGLAYPNGKAMKVYATMWNGEDWATMGGRVKSDWSEAPFTAWYRNFKAEEEVKEKPFAEEAVEKENYEKKLKKARSKYLVYDYCADEGRFPELPLECKKQSNS</sequence>
<keyword evidence="8" id="KW-0052">Apoplast</keyword>
<dbReference type="SUPFAM" id="SSF49899">
    <property type="entry name" value="Concanavalin A-like lectins/glucanases"/>
    <property type="match status" value="1"/>
</dbReference>
<dbReference type="InterPro" id="IPR008264">
    <property type="entry name" value="Beta_glucanase"/>
</dbReference>
<dbReference type="InterPro" id="IPR008263">
    <property type="entry name" value="GH16_AS"/>
</dbReference>
<dbReference type="PANTHER" id="PTHR31062">
    <property type="entry name" value="XYLOGLUCAN ENDOTRANSGLUCOSYLASE/HYDROLASE PROTEIN 8-RELATED"/>
    <property type="match status" value="1"/>
</dbReference>
<dbReference type="GO" id="GO:0010411">
    <property type="term" value="P:xyloglucan metabolic process"/>
    <property type="evidence" value="ECO:0007669"/>
    <property type="project" value="InterPro"/>
</dbReference>
<dbReference type="CDD" id="cd02176">
    <property type="entry name" value="GH16_XET"/>
    <property type="match status" value="1"/>
</dbReference>
<dbReference type="PROSITE" id="PS51762">
    <property type="entry name" value="GH16_2"/>
    <property type="match status" value="1"/>
</dbReference>
<keyword evidence="8" id="KW-0134">Cell wall</keyword>
<name>A0A835R3G6_VANPL</name>
<dbReference type="GO" id="GO:0048046">
    <property type="term" value="C:apoplast"/>
    <property type="evidence" value="ECO:0007669"/>
    <property type="project" value="UniProtKB-SubCell"/>
</dbReference>
<dbReference type="InterPro" id="IPR016455">
    <property type="entry name" value="XTH"/>
</dbReference>
<evidence type="ECO:0000313" key="12">
    <source>
        <dbReference type="Proteomes" id="UP000636800"/>
    </source>
</evidence>
<feature type="active site" description="Nucleophile" evidence="6">
    <location>
        <position position="117"/>
    </location>
</feature>
<keyword evidence="4" id="KW-0325">Glycoprotein</keyword>
<keyword evidence="3" id="KW-1015">Disulfide bond</keyword>
<keyword evidence="12" id="KW-1185">Reference proteome</keyword>
<proteinExistence type="inferred from homology"/>
<dbReference type="InterPro" id="IPR013320">
    <property type="entry name" value="ConA-like_dom_sf"/>
</dbReference>
<evidence type="ECO:0000256" key="4">
    <source>
        <dbReference type="ARBA" id="ARBA00023180"/>
    </source>
</evidence>
<evidence type="ECO:0000256" key="5">
    <source>
        <dbReference type="ARBA" id="ARBA00023295"/>
    </source>
</evidence>
<reference evidence="11 12" key="1">
    <citation type="journal article" date="2020" name="Nat. Food">
        <title>A phased Vanilla planifolia genome enables genetic improvement of flavour and production.</title>
        <authorList>
            <person name="Hasing T."/>
            <person name="Tang H."/>
            <person name="Brym M."/>
            <person name="Khazi F."/>
            <person name="Huang T."/>
            <person name="Chambers A.H."/>
        </authorList>
    </citation>
    <scope>NUCLEOTIDE SEQUENCE [LARGE SCALE GENOMIC DNA]</scope>
    <source>
        <tissue evidence="11">Leaf</tissue>
    </source>
</reference>
<keyword evidence="8" id="KW-0961">Cell wall biogenesis/degradation</keyword>
<dbReference type="GO" id="GO:0071555">
    <property type="term" value="P:cell wall organization"/>
    <property type="evidence" value="ECO:0007669"/>
    <property type="project" value="UniProtKB-KW"/>
</dbReference>
<keyword evidence="2 8" id="KW-0378">Hydrolase</keyword>
<dbReference type="InterPro" id="IPR000757">
    <property type="entry name" value="Beta-glucanase-like"/>
</dbReference>
<dbReference type="GO" id="GO:0004553">
    <property type="term" value="F:hydrolase activity, hydrolyzing O-glycosyl compounds"/>
    <property type="evidence" value="ECO:0007669"/>
    <property type="project" value="InterPro"/>
</dbReference>
<dbReference type="EMBL" id="JADCNL010000005">
    <property type="protein sequence ID" value="KAG0479462.1"/>
    <property type="molecule type" value="Genomic_DNA"/>
</dbReference>
<dbReference type="PRINTS" id="PR00737">
    <property type="entry name" value="GLHYDRLASE16"/>
</dbReference>
<dbReference type="Proteomes" id="UP000636800">
    <property type="component" value="Chromosome 5"/>
</dbReference>
<dbReference type="GO" id="GO:0042546">
    <property type="term" value="P:cell wall biogenesis"/>
    <property type="evidence" value="ECO:0007669"/>
    <property type="project" value="InterPro"/>
</dbReference>
<evidence type="ECO:0000256" key="2">
    <source>
        <dbReference type="ARBA" id="ARBA00022801"/>
    </source>
</evidence>
<evidence type="ECO:0000256" key="8">
    <source>
        <dbReference type="RuleBase" id="RU361120"/>
    </source>
</evidence>
<accession>A0A835R3G6</accession>
<protein>
    <recommendedName>
        <fullName evidence="8">Xyloglucan endotransglucosylase/hydrolase</fullName>
        <ecNumber evidence="8">2.4.1.207</ecNumber>
    </recommendedName>
</protein>
<keyword evidence="9" id="KW-0812">Transmembrane</keyword>
<keyword evidence="9" id="KW-0472">Membrane</keyword>
<feature type="glycosylation site" description="N-linked (GlcNAc...) asparagine" evidence="7">
    <location>
        <position position="125"/>
    </location>
</feature>
<feature type="transmembrane region" description="Helical" evidence="9">
    <location>
        <begin position="15"/>
        <end position="35"/>
    </location>
</feature>
<dbReference type="AlphaFoldDB" id="A0A835R3G6"/>
<dbReference type="GO" id="GO:0016762">
    <property type="term" value="F:xyloglucan:xyloglucosyl transferase activity"/>
    <property type="evidence" value="ECO:0007669"/>
    <property type="project" value="UniProtKB-EC"/>
</dbReference>
<comment type="similarity">
    <text evidence="8">Belongs to the glycosyl hydrolase 16 family.</text>
</comment>
<comment type="caution">
    <text evidence="11">The sequence shown here is derived from an EMBL/GenBank/DDBJ whole genome shotgun (WGS) entry which is preliminary data.</text>
</comment>
<dbReference type="Gene3D" id="2.60.120.200">
    <property type="match status" value="1"/>
</dbReference>
<dbReference type="Pfam" id="PF06955">
    <property type="entry name" value="XET_C"/>
    <property type="match status" value="1"/>
</dbReference>
<dbReference type="InterPro" id="IPR010713">
    <property type="entry name" value="XET_C"/>
</dbReference>
<evidence type="ECO:0000256" key="3">
    <source>
        <dbReference type="ARBA" id="ARBA00023157"/>
    </source>
</evidence>
<evidence type="ECO:0000256" key="1">
    <source>
        <dbReference type="ARBA" id="ARBA00022679"/>
    </source>
</evidence>
<feature type="active site" description="Proton donor" evidence="6">
    <location>
        <position position="121"/>
    </location>
</feature>
<dbReference type="FunFam" id="2.60.120.200:FF:000025">
    <property type="entry name" value="Xyloglucan endotransglucosylase/hydrolase"/>
    <property type="match status" value="1"/>
</dbReference>
<keyword evidence="8" id="KW-0964">Secreted</keyword>
<evidence type="ECO:0000259" key="10">
    <source>
        <dbReference type="PROSITE" id="PS51762"/>
    </source>
</evidence>
<keyword evidence="1 8" id="KW-0808">Transferase</keyword>
<organism evidence="11 12">
    <name type="scientific">Vanilla planifolia</name>
    <name type="common">Vanilla</name>
    <dbReference type="NCBI Taxonomy" id="51239"/>
    <lineage>
        <taxon>Eukaryota</taxon>
        <taxon>Viridiplantae</taxon>
        <taxon>Streptophyta</taxon>
        <taxon>Embryophyta</taxon>
        <taxon>Tracheophyta</taxon>
        <taxon>Spermatophyta</taxon>
        <taxon>Magnoliopsida</taxon>
        <taxon>Liliopsida</taxon>
        <taxon>Asparagales</taxon>
        <taxon>Orchidaceae</taxon>
        <taxon>Vanilloideae</taxon>
        <taxon>Vanilleae</taxon>
        <taxon>Vanilla</taxon>
    </lineage>
</organism>
<gene>
    <name evidence="11" type="ORF">HPP92_010320</name>
</gene>
<dbReference type="PIRSF" id="PIRSF005604">
    <property type="entry name" value="XET"/>
    <property type="match status" value="1"/>
</dbReference>
<dbReference type="EC" id="2.4.1.207" evidence="8"/>
<comment type="subcellular location">
    <subcellularLocation>
        <location evidence="8">Secreted</location>
        <location evidence="8">Cell wall</location>
    </subcellularLocation>
    <subcellularLocation>
        <location evidence="8">Secreted</location>
        <location evidence="8">Extracellular space</location>
        <location evidence="8">Apoplast</location>
    </subcellularLocation>
</comment>
<comment type="function">
    <text evidence="8">Catalyzes xyloglucan endohydrolysis (XEH) and/or endotransglycosylation (XET). Cleaves and religates xyloglucan polymers, an essential constituent of the primary cell wall, and thereby participates in cell wall construction of growing tissues.</text>
</comment>
<evidence type="ECO:0000256" key="7">
    <source>
        <dbReference type="PIRSR" id="PIRSR005604-2"/>
    </source>
</evidence>
<keyword evidence="9" id="KW-1133">Transmembrane helix</keyword>
<dbReference type="Pfam" id="PF00722">
    <property type="entry name" value="Glyco_hydro_16"/>
    <property type="match status" value="1"/>
</dbReference>
<evidence type="ECO:0000256" key="9">
    <source>
        <dbReference type="SAM" id="Phobius"/>
    </source>
</evidence>
<feature type="domain" description="GH16" evidence="10">
    <location>
        <begin position="36"/>
        <end position="232"/>
    </location>
</feature>
<keyword evidence="5 8" id="KW-0326">Glycosidase</keyword>
<dbReference type="PROSITE" id="PS01034">
    <property type="entry name" value="GH16_1"/>
    <property type="match status" value="1"/>
</dbReference>
<dbReference type="InterPro" id="IPR044791">
    <property type="entry name" value="Beta-glucanase/XTH"/>
</dbReference>
<evidence type="ECO:0000313" key="11">
    <source>
        <dbReference type="EMBL" id="KAG0479462.1"/>
    </source>
</evidence>
<evidence type="ECO:0000256" key="6">
    <source>
        <dbReference type="PIRSR" id="PIRSR005604-1"/>
    </source>
</evidence>
<comment type="PTM">
    <text evidence="8">Contains at least one intrachain disulfide bond essential for its enzymatic activity.</text>
</comment>